<proteinExistence type="predicted"/>
<feature type="domain" description="Rv2525c-like glycoside hydrolase-like" evidence="1">
    <location>
        <begin position="9"/>
        <end position="133"/>
    </location>
</feature>
<dbReference type="EMBL" id="JAUSTZ010000007">
    <property type="protein sequence ID" value="MDQ0226915.1"/>
    <property type="molecule type" value="Genomic_DNA"/>
</dbReference>
<evidence type="ECO:0000313" key="3">
    <source>
        <dbReference type="Proteomes" id="UP001232245"/>
    </source>
</evidence>
<accession>A0ABT9Z3T1</accession>
<dbReference type="InterPro" id="IPR015020">
    <property type="entry name" value="Rv2525c-like_Glyco_Hydro-like"/>
</dbReference>
<reference evidence="2 3" key="1">
    <citation type="submission" date="2023-07" db="EMBL/GenBank/DDBJ databases">
        <title>Genomic Encyclopedia of Type Strains, Phase IV (KMG-IV): sequencing the most valuable type-strain genomes for metagenomic binning, comparative biology and taxonomic classification.</title>
        <authorList>
            <person name="Goeker M."/>
        </authorList>
    </citation>
    <scope>NUCLEOTIDE SEQUENCE [LARGE SCALE GENOMIC DNA]</scope>
    <source>
        <strain evidence="2 3">DSM 17723</strain>
    </source>
</reference>
<keyword evidence="3" id="KW-1185">Reference proteome</keyword>
<protein>
    <recommendedName>
        <fullName evidence="1">Rv2525c-like glycoside hydrolase-like domain-containing protein</fullName>
    </recommendedName>
</protein>
<organism evidence="2 3">
    <name type="scientific">Metabacillus niabensis</name>
    <dbReference type="NCBI Taxonomy" id="324854"/>
    <lineage>
        <taxon>Bacteria</taxon>
        <taxon>Bacillati</taxon>
        <taxon>Bacillota</taxon>
        <taxon>Bacilli</taxon>
        <taxon>Bacillales</taxon>
        <taxon>Bacillaceae</taxon>
        <taxon>Metabacillus</taxon>
    </lineage>
</organism>
<comment type="caution">
    <text evidence="2">The sequence shown here is derived from an EMBL/GenBank/DDBJ whole genome shotgun (WGS) entry which is preliminary data.</text>
</comment>
<dbReference type="Pfam" id="PF08924">
    <property type="entry name" value="Rv2525c_GlyHyd-like"/>
    <property type="match status" value="1"/>
</dbReference>
<name>A0ABT9Z3T1_9BACI</name>
<evidence type="ECO:0000259" key="1">
    <source>
        <dbReference type="Pfam" id="PF08924"/>
    </source>
</evidence>
<dbReference type="InterPro" id="IPR017853">
    <property type="entry name" value="GH"/>
</dbReference>
<evidence type="ECO:0000313" key="2">
    <source>
        <dbReference type="EMBL" id="MDQ0226915.1"/>
    </source>
</evidence>
<dbReference type="Proteomes" id="UP001232245">
    <property type="component" value="Unassembled WGS sequence"/>
</dbReference>
<dbReference type="SUPFAM" id="SSF51445">
    <property type="entry name" value="(Trans)glycosidases"/>
    <property type="match status" value="1"/>
</dbReference>
<sequence length="181" mass="20091">MTKHHDGSSGLTKEELSFIRGKGIKVLPIFTVISDTLGYEAGRVSARNAVFHARRLGIPKNTAIFANIEPLFQVDAQWIIGWVETLLPSGYRSGFYQYPVKGEFSQAYCQAVKENNDVAANAILWSAEPDSGTTSERKAPRYNPITPNCKANVWVWQYGRNAKNCGINTNLADDRVLSPLN</sequence>
<dbReference type="Gene3D" id="3.20.20.80">
    <property type="entry name" value="Glycosidases"/>
    <property type="match status" value="1"/>
</dbReference>
<gene>
    <name evidence="2" type="ORF">J2S02_003260</name>
</gene>